<reference evidence="1" key="1">
    <citation type="journal article" date="2021" name="PeerJ">
        <title>Extensive microbial diversity within the chicken gut microbiome revealed by metagenomics and culture.</title>
        <authorList>
            <person name="Gilroy R."/>
            <person name="Ravi A."/>
            <person name="Getino M."/>
            <person name="Pursley I."/>
            <person name="Horton D.L."/>
            <person name="Alikhan N.F."/>
            <person name="Baker D."/>
            <person name="Gharbi K."/>
            <person name="Hall N."/>
            <person name="Watson M."/>
            <person name="Adriaenssens E.M."/>
            <person name="Foster-Nyarko E."/>
            <person name="Jarju S."/>
            <person name="Secka A."/>
            <person name="Antonio M."/>
            <person name="Oren A."/>
            <person name="Chaudhuri R.R."/>
            <person name="La Ragione R."/>
            <person name="Hildebrand F."/>
            <person name="Pallen M.J."/>
        </authorList>
    </citation>
    <scope>NUCLEOTIDE SEQUENCE</scope>
    <source>
        <strain evidence="1">Gambia16-554</strain>
    </source>
</reference>
<name>A0A9D2GP10_9BACT</name>
<gene>
    <name evidence="1" type="ORF">IAC04_03525</name>
</gene>
<dbReference type="PROSITE" id="PS51257">
    <property type="entry name" value="PROKAR_LIPOPROTEIN"/>
    <property type="match status" value="1"/>
</dbReference>
<evidence type="ECO:0000313" key="1">
    <source>
        <dbReference type="EMBL" id="HIZ85541.1"/>
    </source>
</evidence>
<protein>
    <submittedName>
        <fullName evidence="1">Uncharacterized protein</fullName>
    </submittedName>
</protein>
<reference evidence="1" key="2">
    <citation type="submission" date="2021-04" db="EMBL/GenBank/DDBJ databases">
        <authorList>
            <person name="Gilroy R."/>
        </authorList>
    </citation>
    <scope>NUCLEOTIDE SEQUENCE</scope>
    <source>
        <strain evidence="1">Gambia16-554</strain>
    </source>
</reference>
<evidence type="ECO:0000313" key="2">
    <source>
        <dbReference type="Proteomes" id="UP000824115"/>
    </source>
</evidence>
<dbReference type="Proteomes" id="UP000824115">
    <property type="component" value="Unassembled WGS sequence"/>
</dbReference>
<comment type="caution">
    <text evidence="1">The sequence shown here is derived from an EMBL/GenBank/DDBJ whole genome shotgun (WGS) entry which is preliminary data.</text>
</comment>
<organism evidence="1 2">
    <name type="scientific">Candidatus Coprenecus stercoravium</name>
    <dbReference type="NCBI Taxonomy" id="2840735"/>
    <lineage>
        <taxon>Bacteria</taxon>
        <taxon>Pseudomonadati</taxon>
        <taxon>Bacteroidota</taxon>
        <taxon>Bacteroidia</taxon>
        <taxon>Bacteroidales</taxon>
        <taxon>Rikenellaceae</taxon>
        <taxon>Rikenellaceae incertae sedis</taxon>
        <taxon>Candidatus Coprenecus</taxon>
    </lineage>
</organism>
<dbReference type="AlphaFoldDB" id="A0A9D2GP10"/>
<proteinExistence type="predicted"/>
<accession>A0A9D2GP10</accession>
<sequence length="152" mass="16756">MRISTKYLIICILTVLSLTSCRERNGQDIPVPDNPYEAFLVSENYGMYNTADTADAALVYEQYSTQWLRGTTDGGLHRFGVVSNSLAGYFIVDGIPSGLEESSTVRLNVLQNVSDSFDDNFTSDFEVVKSDPASGKVWLHSQELSCGLVILN</sequence>
<dbReference type="EMBL" id="DXAW01000068">
    <property type="protein sequence ID" value="HIZ85541.1"/>
    <property type="molecule type" value="Genomic_DNA"/>
</dbReference>